<evidence type="ECO:0000256" key="5">
    <source>
        <dbReference type="PIRNR" id="PIRNR000723"/>
    </source>
</evidence>
<dbReference type="NCBIfam" id="NF009008">
    <property type="entry name" value="PRK12354.1"/>
    <property type="match status" value="1"/>
</dbReference>
<keyword evidence="8" id="KW-1185">Reference proteome</keyword>
<keyword evidence="3 5" id="KW-0418">Kinase</keyword>
<evidence type="ECO:0000256" key="4">
    <source>
        <dbReference type="NCBIfam" id="TIGR00746"/>
    </source>
</evidence>
<evidence type="ECO:0000256" key="2">
    <source>
        <dbReference type="ARBA" id="ARBA00022679"/>
    </source>
</evidence>
<dbReference type="InterPro" id="IPR003964">
    <property type="entry name" value="Carb_kinase"/>
</dbReference>
<gene>
    <name evidence="7" type="primary">arcC</name>
    <name evidence="7" type="ORF">M3D15_03790</name>
</gene>
<dbReference type="InterPro" id="IPR001048">
    <property type="entry name" value="Asp/Glu/Uridylate_kinase"/>
</dbReference>
<name>A0ABT2HVW7_9MICO</name>
<keyword evidence="2 5" id="KW-0808">Transferase</keyword>
<dbReference type="PIRSF" id="PIRSF000723">
    <property type="entry name" value="Carbamate_kin"/>
    <property type="match status" value="1"/>
</dbReference>
<comment type="caution">
    <text evidence="7">The sequence shown here is derived from an EMBL/GenBank/DDBJ whole genome shotgun (WGS) entry which is preliminary data.</text>
</comment>
<feature type="domain" description="Aspartate/glutamate/uridylate kinase" evidence="6">
    <location>
        <begin position="1"/>
        <end position="280"/>
    </location>
</feature>
<dbReference type="Proteomes" id="UP001525379">
    <property type="component" value="Unassembled WGS sequence"/>
</dbReference>
<evidence type="ECO:0000256" key="1">
    <source>
        <dbReference type="ARBA" id="ARBA00011066"/>
    </source>
</evidence>
<dbReference type="PANTHER" id="PTHR30409">
    <property type="entry name" value="CARBAMATE KINASE"/>
    <property type="match status" value="1"/>
</dbReference>
<dbReference type="Pfam" id="PF00696">
    <property type="entry name" value="AA_kinase"/>
    <property type="match status" value="1"/>
</dbReference>
<reference evidence="7 8" key="1">
    <citation type="submission" date="2022-04" db="EMBL/GenBank/DDBJ databases">
        <title>Human microbiome associated bacterial genomes.</title>
        <authorList>
            <person name="Sandstrom S."/>
            <person name="Salamzade R."/>
            <person name="Kalan L.R."/>
        </authorList>
    </citation>
    <scope>NUCLEOTIDE SEQUENCE [LARGE SCALE GENOMIC DNA]</scope>
    <source>
        <strain evidence="8">p3-SID1799</strain>
    </source>
</reference>
<dbReference type="InterPro" id="IPR036393">
    <property type="entry name" value="AceGlu_kinase-like_sf"/>
</dbReference>
<evidence type="ECO:0000256" key="3">
    <source>
        <dbReference type="ARBA" id="ARBA00022777"/>
    </source>
</evidence>
<dbReference type="EMBL" id="JALXSQ010000009">
    <property type="protein sequence ID" value="MCT2042459.1"/>
    <property type="molecule type" value="Genomic_DNA"/>
</dbReference>
<dbReference type="Gene3D" id="3.40.1160.10">
    <property type="entry name" value="Acetylglutamate kinase-like"/>
    <property type="match status" value="1"/>
</dbReference>
<evidence type="ECO:0000313" key="8">
    <source>
        <dbReference type="Proteomes" id="UP001525379"/>
    </source>
</evidence>
<proteinExistence type="inferred from homology"/>
<sequence length="306" mass="32205">MKIVIALGGNALLQRGEPMTYENQHANIVTAAKSICTLTDEHTVVISHGNGPQVGLLALQAAAYTDVPAYPLDVLGAETQAMIGYTLEQEVRNHAPGRNVATFITLTEVDANDPAFQNPTKPIGPIYTEEEAKKLADEKGWSIAPDGTSFRRVVPSPKPKAVLPIEDIKTLVDKGTLVVCAGGGGIPTVVEDGKVKGIEAVIDKDLAAAVLAAGLEADMLIIATDVDGLYLDWGTPEQRRVVEASPEELLKMEFAKGSMGPKVMGCINFVQASGKSAVIGSLSDIEKIVRGEAGTLIKPGAELKTA</sequence>
<dbReference type="RefSeq" id="WP_260103972.1">
    <property type="nucleotide sequence ID" value="NZ_JALXSQ010000009.1"/>
</dbReference>
<dbReference type="NCBIfam" id="TIGR00746">
    <property type="entry name" value="arcC"/>
    <property type="match status" value="1"/>
</dbReference>
<evidence type="ECO:0000259" key="6">
    <source>
        <dbReference type="Pfam" id="PF00696"/>
    </source>
</evidence>
<dbReference type="GO" id="GO:0008804">
    <property type="term" value="F:carbamate kinase activity"/>
    <property type="evidence" value="ECO:0007669"/>
    <property type="project" value="UniProtKB-EC"/>
</dbReference>
<dbReference type="SUPFAM" id="SSF53633">
    <property type="entry name" value="Carbamate kinase-like"/>
    <property type="match status" value="1"/>
</dbReference>
<dbReference type="CDD" id="cd04235">
    <property type="entry name" value="AAK_CK"/>
    <property type="match status" value="1"/>
</dbReference>
<evidence type="ECO:0000313" key="7">
    <source>
        <dbReference type="EMBL" id="MCT2042459.1"/>
    </source>
</evidence>
<accession>A0ABT2HVW7</accession>
<protein>
    <recommendedName>
        <fullName evidence="4 5">Carbamate kinase</fullName>
    </recommendedName>
</protein>
<dbReference type="PRINTS" id="PR01469">
    <property type="entry name" value="CARBMTKINASE"/>
</dbReference>
<dbReference type="PANTHER" id="PTHR30409:SF1">
    <property type="entry name" value="CARBAMATE KINASE-RELATED"/>
    <property type="match status" value="1"/>
</dbReference>
<comment type="similarity">
    <text evidence="1 5">Belongs to the carbamate kinase family.</text>
</comment>
<organism evidence="7 8">
    <name type="scientific">Pseudoclavibacter albus</name>
    <dbReference type="NCBI Taxonomy" id="272241"/>
    <lineage>
        <taxon>Bacteria</taxon>
        <taxon>Bacillati</taxon>
        <taxon>Actinomycetota</taxon>
        <taxon>Actinomycetes</taxon>
        <taxon>Micrococcales</taxon>
        <taxon>Microbacteriaceae</taxon>
        <taxon>Pseudoclavibacter</taxon>
    </lineage>
</organism>